<accession>A0A0C2XUW9</accession>
<keyword evidence="7" id="KW-1185">Reference proteome</keyword>
<evidence type="ECO:0000256" key="2">
    <source>
        <dbReference type="ARBA" id="ARBA00022737"/>
    </source>
</evidence>
<dbReference type="PANTHER" id="PTHR13780">
    <property type="entry name" value="AMP-ACTIVATED PROTEIN KINASE, GAMMA REGULATORY SUBUNIT"/>
    <property type="match status" value="1"/>
</dbReference>
<comment type="similarity">
    <text evidence="1">Belongs to the 5'-AMP-activated protein kinase gamma subunit family.</text>
</comment>
<dbReference type="Pfam" id="PF00571">
    <property type="entry name" value="CBS"/>
    <property type="match status" value="3"/>
</dbReference>
<dbReference type="EMBL" id="KN824279">
    <property type="protein sequence ID" value="KIM32677.1"/>
    <property type="molecule type" value="Genomic_DNA"/>
</dbReference>
<dbReference type="Proteomes" id="UP000054097">
    <property type="component" value="Unassembled WGS sequence"/>
</dbReference>
<dbReference type="InterPro" id="IPR050511">
    <property type="entry name" value="AMPK_gamma/SDS23_families"/>
</dbReference>
<evidence type="ECO:0000313" key="6">
    <source>
        <dbReference type="EMBL" id="KIM32677.1"/>
    </source>
</evidence>
<evidence type="ECO:0000256" key="1">
    <source>
        <dbReference type="ARBA" id="ARBA00006750"/>
    </source>
</evidence>
<feature type="domain" description="CBS" evidence="5">
    <location>
        <begin position="148"/>
        <end position="210"/>
    </location>
</feature>
<feature type="domain" description="CBS" evidence="5">
    <location>
        <begin position="305"/>
        <end position="362"/>
    </location>
</feature>
<dbReference type="CDD" id="cd04641">
    <property type="entry name" value="CBS_euAMPK_gamma-like_repeat2"/>
    <property type="match status" value="1"/>
</dbReference>
<reference evidence="7" key="2">
    <citation type="submission" date="2015-01" db="EMBL/GenBank/DDBJ databases">
        <title>Evolutionary Origins and Diversification of the Mycorrhizal Mutualists.</title>
        <authorList>
            <consortium name="DOE Joint Genome Institute"/>
            <consortium name="Mycorrhizal Genomics Consortium"/>
            <person name="Kohler A."/>
            <person name="Kuo A."/>
            <person name="Nagy L.G."/>
            <person name="Floudas D."/>
            <person name="Copeland A."/>
            <person name="Barry K.W."/>
            <person name="Cichocki N."/>
            <person name="Veneault-Fourrey C."/>
            <person name="LaButti K."/>
            <person name="Lindquist E.A."/>
            <person name="Lipzen A."/>
            <person name="Lundell T."/>
            <person name="Morin E."/>
            <person name="Murat C."/>
            <person name="Riley R."/>
            <person name="Ohm R."/>
            <person name="Sun H."/>
            <person name="Tunlid A."/>
            <person name="Henrissat B."/>
            <person name="Grigoriev I.V."/>
            <person name="Hibbett D.S."/>
            <person name="Martin F."/>
        </authorList>
    </citation>
    <scope>NUCLEOTIDE SEQUENCE [LARGE SCALE GENOMIC DNA]</scope>
    <source>
        <strain evidence="7">MAFF 305830</strain>
    </source>
</reference>
<dbReference type="InterPro" id="IPR046342">
    <property type="entry name" value="CBS_dom_sf"/>
</dbReference>
<dbReference type="GO" id="GO:0016208">
    <property type="term" value="F:AMP binding"/>
    <property type="evidence" value="ECO:0007669"/>
    <property type="project" value="TreeGrafter"/>
</dbReference>
<sequence length="379" mass="42174">MADVYDGPTSPSMSPSVKKIPRRFSMRGRANSHAIHLDIHQDALSKIRNFLKTRSAFDVFPLSYKCVIFDTKLPVKQALNTMHSQGIVSAPLYNQKKWQFAGMLTLSDIIHLIQFYYLKAETFETAAADVETFRIESLRDVERELNVPSPALHSIHPSRPLLEACKLLIESHARRLPLIDHDSASGMELIASVLTQYRTLKFIANNCKEIKNLHLSLRSLGIGTYVDPRPDDPYYPIATATMDTTVFEVVQMFSAQGISAVPILDDDGVVKNIYETLDVTSLIRSGTYTKLDLSIRSALTLRSSEFPGVVTCSGADSLGKLLEFIGAKRVHRLIVVDPETGKLNGIITLSDILKYLVKDSVSYPSTPLQPSMEGTETED</sequence>
<dbReference type="GO" id="GO:0019887">
    <property type="term" value="F:protein kinase regulator activity"/>
    <property type="evidence" value="ECO:0007669"/>
    <property type="project" value="TreeGrafter"/>
</dbReference>
<proteinExistence type="inferred from homology"/>
<name>A0A0C2XUW9_SERVB</name>
<dbReference type="HOGENOM" id="CLU_021740_2_0_1"/>
<dbReference type="SMART" id="SM00116">
    <property type="entry name" value="CBS"/>
    <property type="match status" value="4"/>
</dbReference>
<keyword evidence="3 4" id="KW-0129">CBS domain</keyword>
<dbReference type="AlphaFoldDB" id="A0A0C2XUW9"/>
<dbReference type="GO" id="GO:0031588">
    <property type="term" value="C:nucleotide-activated protein kinase complex"/>
    <property type="evidence" value="ECO:0007669"/>
    <property type="project" value="TreeGrafter"/>
</dbReference>
<dbReference type="PROSITE" id="PS51371">
    <property type="entry name" value="CBS"/>
    <property type="match status" value="4"/>
</dbReference>
<feature type="domain" description="CBS" evidence="5">
    <location>
        <begin position="231"/>
        <end position="289"/>
    </location>
</feature>
<evidence type="ECO:0000256" key="4">
    <source>
        <dbReference type="PROSITE-ProRule" id="PRU00703"/>
    </source>
</evidence>
<dbReference type="OrthoDB" id="286637at2759"/>
<dbReference type="GO" id="GO:0005737">
    <property type="term" value="C:cytoplasm"/>
    <property type="evidence" value="ECO:0007669"/>
    <property type="project" value="TreeGrafter"/>
</dbReference>
<dbReference type="InterPro" id="IPR000644">
    <property type="entry name" value="CBS_dom"/>
</dbReference>
<dbReference type="SUPFAM" id="SSF54631">
    <property type="entry name" value="CBS-domain pair"/>
    <property type="match status" value="2"/>
</dbReference>
<dbReference type="GO" id="GO:0005634">
    <property type="term" value="C:nucleus"/>
    <property type="evidence" value="ECO:0007669"/>
    <property type="project" value="TreeGrafter"/>
</dbReference>
<keyword evidence="2" id="KW-0677">Repeat</keyword>
<dbReference type="GO" id="GO:0019901">
    <property type="term" value="F:protein kinase binding"/>
    <property type="evidence" value="ECO:0007669"/>
    <property type="project" value="TreeGrafter"/>
</dbReference>
<dbReference type="STRING" id="933852.A0A0C2XUW9"/>
<organism evidence="6 7">
    <name type="scientific">Serendipita vermifera MAFF 305830</name>
    <dbReference type="NCBI Taxonomy" id="933852"/>
    <lineage>
        <taxon>Eukaryota</taxon>
        <taxon>Fungi</taxon>
        <taxon>Dikarya</taxon>
        <taxon>Basidiomycota</taxon>
        <taxon>Agaricomycotina</taxon>
        <taxon>Agaricomycetes</taxon>
        <taxon>Sebacinales</taxon>
        <taxon>Serendipitaceae</taxon>
        <taxon>Serendipita</taxon>
    </lineage>
</organism>
<gene>
    <name evidence="6" type="ORF">M408DRAFT_326438</name>
</gene>
<reference evidence="6 7" key="1">
    <citation type="submission" date="2014-04" db="EMBL/GenBank/DDBJ databases">
        <authorList>
            <consortium name="DOE Joint Genome Institute"/>
            <person name="Kuo A."/>
            <person name="Zuccaro A."/>
            <person name="Kohler A."/>
            <person name="Nagy L.G."/>
            <person name="Floudas D."/>
            <person name="Copeland A."/>
            <person name="Barry K.W."/>
            <person name="Cichocki N."/>
            <person name="Veneault-Fourrey C."/>
            <person name="LaButti K."/>
            <person name="Lindquist E.A."/>
            <person name="Lipzen A."/>
            <person name="Lundell T."/>
            <person name="Morin E."/>
            <person name="Murat C."/>
            <person name="Sun H."/>
            <person name="Tunlid A."/>
            <person name="Henrissat B."/>
            <person name="Grigoriev I.V."/>
            <person name="Hibbett D.S."/>
            <person name="Martin F."/>
            <person name="Nordberg H.P."/>
            <person name="Cantor M.N."/>
            <person name="Hua S.X."/>
        </authorList>
    </citation>
    <scope>NUCLEOTIDE SEQUENCE [LARGE SCALE GENOMIC DNA]</scope>
    <source>
        <strain evidence="6 7">MAFF 305830</strain>
    </source>
</reference>
<dbReference type="PANTHER" id="PTHR13780:SF35">
    <property type="entry name" value="LD22662P"/>
    <property type="match status" value="1"/>
</dbReference>
<evidence type="ECO:0000259" key="5">
    <source>
        <dbReference type="PROSITE" id="PS51371"/>
    </source>
</evidence>
<evidence type="ECO:0000313" key="7">
    <source>
        <dbReference type="Proteomes" id="UP000054097"/>
    </source>
</evidence>
<evidence type="ECO:0000256" key="3">
    <source>
        <dbReference type="ARBA" id="ARBA00023122"/>
    </source>
</evidence>
<dbReference type="Gene3D" id="3.10.580.10">
    <property type="entry name" value="CBS-domain"/>
    <property type="match status" value="2"/>
</dbReference>
<feature type="domain" description="CBS" evidence="5">
    <location>
        <begin position="59"/>
        <end position="121"/>
    </location>
</feature>
<protein>
    <recommendedName>
        <fullName evidence="5">CBS domain-containing protein</fullName>
    </recommendedName>
</protein>